<dbReference type="Proteomes" id="UP001501577">
    <property type="component" value="Unassembled WGS sequence"/>
</dbReference>
<keyword evidence="2" id="KW-0326">Glycosidase</keyword>
<name>A0ABP6KM30_9ENTE</name>
<dbReference type="RefSeq" id="WP_068707681.1">
    <property type="nucleotide sequence ID" value="NZ_BAAAXQ010000014.1"/>
</dbReference>
<dbReference type="InterPro" id="IPR023186">
    <property type="entry name" value="IUNH"/>
</dbReference>
<keyword evidence="1 4" id="KW-0378">Hydrolase</keyword>
<dbReference type="PANTHER" id="PTHR12304">
    <property type="entry name" value="INOSINE-URIDINE PREFERRING NUCLEOSIDE HYDROLASE"/>
    <property type="match status" value="1"/>
</dbReference>
<keyword evidence="5" id="KW-1185">Reference proteome</keyword>
<dbReference type="Gene3D" id="3.90.245.10">
    <property type="entry name" value="Ribonucleoside hydrolase-like"/>
    <property type="match status" value="1"/>
</dbReference>
<evidence type="ECO:0000256" key="2">
    <source>
        <dbReference type="ARBA" id="ARBA00023295"/>
    </source>
</evidence>
<dbReference type="SUPFAM" id="SSF53590">
    <property type="entry name" value="Nucleoside hydrolase"/>
    <property type="match status" value="1"/>
</dbReference>
<evidence type="ECO:0000259" key="3">
    <source>
        <dbReference type="Pfam" id="PF01156"/>
    </source>
</evidence>
<organism evidence="4 5">
    <name type="scientific">Tetragenococcus solitarius</name>
    <dbReference type="NCBI Taxonomy" id="71453"/>
    <lineage>
        <taxon>Bacteria</taxon>
        <taxon>Bacillati</taxon>
        <taxon>Bacillota</taxon>
        <taxon>Bacilli</taxon>
        <taxon>Lactobacillales</taxon>
        <taxon>Enterococcaceae</taxon>
        <taxon>Tetragenococcus</taxon>
    </lineage>
</organism>
<protein>
    <submittedName>
        <fullName evidence="4">Nucleoside hydrolase</fullName>
    </submittedName>
</protein>
<dbReference type="InterPro" id="IPR001910">
    <property type="entry name" value="Inosine/uridine_hydrolase_dom"/>
</dbReference>
<dbReference type="PANTHER" id="PTHR12304:SF4">
    <property type="entry name" value="URIDINE NUCLEOSIDASE"/>
    <property type="match status" value="1"/>
</dbReference>
<dbReference type="EMBL" id="BAAAXQ010000014">
    <property type="protein sequence ID" value="GAA3012174.1"/>
    <property type="molecule type" value="Genomic_DNA"/>
</dbReference>
<dbReference type="Pfam" id="PF01156">
    <property type="entry name" value="IU_nuc_hydro"/>
    <property type="match status" value="1"/>
</dbReference>
<reference evidence="5" key="1">
    <citation type="journal article" date="2019" name="Int. J. Syst. Evol. Microbiol.">
        <title>The Global Catalogue of Microorganisms (GCM) 10K type strain sequencing project: providing services to taxonomists for standard genome sequencing and annotation.</title>
        <authorList>
            <consortium name="The Broad Institute Genomics Platform"/>
            <consortium name="The Broad Institute Genome Sequencing Center for Infectious Disease"/>
            <person name="Wu L."/>
            <person name="Ma J."/>
        </authorList>
    </citation>
    <scope>NUCLEOTIDE SEQUENCE [LARGE SCALE GENOMIC DNA]</scope>
    <source>
        <strain evidence="5">JCM 8736</strain>
    </source>
</reference>
<feature type="domain" description="Inosine/uridine-preferring nucleoside hydrolase" evidence="3">
    <location>
        <begin position="4"/>
        <end position="296"/>
    </location>
</feature>
<accession>A0ABP6KM30</accession>
<evidence type="ECO:0000256" key="1">
    <source>
        <dbReference type="ARBA" id="ARBA00022801"/>
    </source>
</evidence>
<comment type="caution">
    <text evidence="4">The sequence shown here is derived from an EMBL/GenBank/DDBJ whole genome shotgun (WGS) entry which is preliminary data.</text>
</comment>
<proteinExistence type="predicted"/>
<dbReference type="InterPro" id="IPR036452">
    <property type="entry name" value="Ribo_hydro-like"/>
</dbReference>
<dbReference type="CDD" id="cd02651">
    <property type="entry name" value="nuc_hydro_IU_UC_XIUA"/>
    <property type="match status" value="1"/>
</dbReference>
<gene>
    <name evidence="4" type="ORF">GCM10019998_05560</name>
</gene>
<evidence type="ECO:0000313" key="5">
    <source>
        <dbReference type="Proteomes" id="UP001501577"/>
    </source>
</evidence>
<dbReference type="GO" id="GO:0016787">
    <property type="term" value="F:hydrolase activity"/>
    <property type="evidence" value="ECO:0007669"/>
    <property type="project" value="UniProtKB-KW"/>
</dbReference>
<sequence>MKQLWIDCDPGHDDAMALLTTIAHFEQANILGISTIGGNQTLEKVTKNAQNILSFVNSEIPLVKGKEGPLIKSLHTAPEAHGNTGMDGSFFKENHYPLVSENFLQYIYQTITSVEDKVIIVGLGPLTNIALLLEVFPDVKEKIEYISIMGGGISHGNVTPLAEFNIYVDPEAAQIIFQSGVSVVMAGLDVTENAEITVQEIQNLEGKGKASHLAYELLNFYNQSGRQFGFLNSPIHDLCAVAYVLNPTIFEGEYHHVEVVTDSGTARGLTFIDKRKNSKVPENTFVLKEVNRNKFVGLLVHSLEKLDLYFEKNSL</sequence>
<evidence type="ECO:0000313" key="4">
    <source>
        <dbReference type="EMBL" id="GAA3012174.1"/>
    </source>
</evidence>